<name>A0ABT3KE46_9GAMM</name>
<dbReference type="Pfam" id="PF13407">
    <property type="entry name" value="Peripla_BP_4"/>
    <property type="match status" value="1"/>
</dbReference>
<organism evidence="6 7">
    <name type="scientific">Marinomonas rhodophyticola</name>
    <dbReference type="NCBI Taxonomy" id="2992803"/>
    <lineage>
        <taxon>Bacteria</taxon>
        <taxon>Pseudomonadati</taxon>
        <taxon>Pseudomonadota</taxon>
        <taxon>Gammaproteobacteria</taxon>
        <taxon>Oceanospirillales</taxon>
        <taxon>Oceanospirillaceae</taxon>
        <taxon>Marinomonas</taxon>
    </lineage>
</organism>
<evidence type="ECO:0000259" key="5">
    <source>
        <dbReference type="Pfam" id="PF13407"/>
    </source>
</evidence>
<dbReference type="Proteomes" id="UP001431181">
    <property type="component" value="Unassembled WGS sequence"/>
</dbReference>
<dbReference type="PANTHER" id="PTHR46847:SF1">
    <property type="entry name" value="D-ALLOSE-BINDING PERIPLASMIC PROTEIN-RELATED"/>
    <property type="match status" value="1"/>
</dbReference>
<dbReference type="InterPro" id="IPR025997">
    <property type="entry name" value="SBP_2_dom"/>
</dbReference>
<comment type="subcellular location">
    <subcellularLocation>
        <location evidence="1">Cell envelope</location>
    </subcellularLocation>
</comment>
<evidence type="ECO:0000256" key="3">
    <source>
        <dbReference type="ARBA" id="ARBA00022729"/>
    </source>
</evidence>
<keyword evidence="7" id="KW-1185">Reference proteome</keyword>
<evidence type="ECO:0000256" key="1">
    <source>
        <dbReference type="ARBA" id="ARBA00004196"/>
    </source>
</evidence>
<dbReference type="Gene3D" id="3.40.50.2300">
    <property type="match status" value="2"/>
</dbReference>
<protein>
    <submittedName>
        <fullName evidence="6">Substrate-binding domain-containing protein</fullName>
    </submittedName>
</protein>
<comment type="caution">
    <text evidence="6">The sequence shown here is derived from an EMBL/GenBank/DDBJ whole genome shotgun (WGS) entry which is preliminary data.</text>
</comment>
<evidence type="ECO:0000313" key="6">
    <source>
        <dbReference type="EMBL" id="MCW4628805.1"/>
    </source>
</evidence>
<dbReference type="SUPFAM" id="SSF53822">
    <property type="entry name" value="Periplasmic binding protein-like I"/>
    <property type="match status" value="1"/>
</dbReference>
<dbReference type="InterPro" id="IPR028082">
    <property type="entry name" value="Peripla_BP_I"/>
</dbReference>
<feature type="domain" description="Periplasmic binding protein" evidence="5">
    <location>
        <begin position="65"/>
        <end position="305"/>
    </location>
</feature>
<keyword evidence="3 4" id="KW-0732">Signal</keyword>
<feature type="signal peptide" evidence="4">
    <location>
        <begin position="1"/>
        <end position="28"/>
    </location>
</feature>
<gene>
    <name evidence="6" type="ORF">ONZ52_07380</name>
</gene>
<dbReference type="RefSeq" id="WP_265218016.1">
    <property type="nucleotide sequence ID" value="NZ_JAPEUL010000006.1"/>
</dbReference>
<sequence>MKKYQSILKYSTLSLSILLAMGATSAKADDFLEMAKAKVQAATAPYNTWDGPTTGPKAVSGKTIVFLASDMRNGGVLGVSNGVEEAAVWTGWNVRVLDGQGTVSGRTAAFNQAIALKPDGIVLGGFDVNEQSAALETATQQGIKVVGWHSAPTPGPVPSKNLFSNITTSADDVAEIAALAAVAGSNGKAGVVIFTDSAYAVAIAKSDAMANVIKQCSGCTLISVEDTPLSDTSTRMPQLTTSLLQRYQGQWTYSLGINDLYFDYIGSALNASGLPADKLPSNISAGDGSQSAYSRIRSNFNQVGTVPEPLNLHGWQVVDELNRAFAGVADSGFATPVHLVTPENIQFDGGQNDIFDPDNNYREHYKAIWK</sequence>
<comment type="similarity">
    <text evidence="2">Belongs to the bacterial solute-binding protein 2 family.</text>
</comment>
<feature type="chain" id="PRO_5047176100" evidence="4">
    <location>
        <begin position="29"/>
        <end position="370"/>
    </location>
</feature>
<dbReference type="EMBL" id="JAPEUL010000006">
    <property type="protein sequence ID" value="MCW4628805.1"/>
    <property type="molecule type" value="Genomic_DNA"/>
</dbReference>
<proteinExistence type="inferred from homology"/>
<evidence type="ECO:0000313" key="7">
    <source>
        <dbReference type="Proteomes" id="UP001431181"/>
    </source>
</evidence>
<evidence type="ECO:0000256" key="4">
    <source>
        <dbReference type="SAM" id="SignalP"/>
    </source>
</evidence>
<accession>A0ABT3KE46</accession>
<reference evidence="6" key="1">
    <citation type="submission" date="2022-11" db="EMBL/GenBank/DDBJ databases">
        <title>Marinomonas sp. nov., isolated from marine algae.</title>
        <authorList>
            <person name="Choi D.G."/>
            <person name="Kim J.M."/>
            <person name="Lee J.K."/>
            <person name="Baek J.H."/>
            <person name="Jeon C.O."/>
        </authorList>
    </citation>
    <scope>NUCLEOTIDE SEQUENCE</scope>
    <source>
        <strain evidence="6">KJ51-3</strain>
    </source>
</reference>
<evidence type="ECO:0000256" key="2">
    <source>
        <dbReference type="ARBA" id="ARBA00007639"/>
    </source>
</evidence>
<dbReference type="PANTHER" id="PTHR46847">
    <property type="entry name" value="D-ALLOSE-BINDING PERIPLASMIC PROTEIN-RELATED"/>
    <property type="match status" value="1"/>
</dbReference>